<sequence length="81" mass="8976">MGVRSLYDPRDPWAFRNTWTAGSGSLSSLAFPSSHAHFSFPSSYIAIVMMLVFAEIGVVGLIVFYSFVELWNLITNGNQSI</sequence>
<keyword evidence="2" id="KW-1185">Reference proteome</keyword>
<dbReference type="AlphaFoldDB" id="A0A1I7WT06"/>
<feature type="transmembrane region" description="Helical" evidence="1">
    <location>
        <begin position="44"/>
        <end position="68"/>
    </location>
</feature>
<dbReference type="WBParaSite" id="Hba_08287">
    <property type="protein sequence ID" value="Hba_08287"/>
    <property type="gene ID" value="Hba_08287"/>
</dbReference>
<name>A0A1I7WT06_HETBA</name>
<accession>A0A1I7WT06</accession>
<organism evidence="2 3">
    <name type="scientific">Heterorhabditis bacteriophora</name>
    <name type="common">Entomopathogenic nematode worm</name>
    <dbReference type="NCBI Taxonomy" id="37862"/>
    <lineage>
        <taxon>Eukaryota</taxon>
        <taxon>Metazoa</taxon>
        <taxon>Ecdysozoa</taxon>
        <taxon>Nematoda</taxon>
        <taxon>Chromadorea</taxon>
        <taxon>Rhabditida</taxon>
        <taxon>Rhabditina</taxon>
        <taxon>Rhabditomorpha</taxon>
        <taxon>Strongyloidea</taxon>
        <taxon>Heterorhabditidae</taxon>
        <taxon>Heterorhabditis</taxon>
    </lineage>
</organism>
<keyword evidence="1" id="KW-0812">Transmembrane</keyword>
<evidence type="ECO:0000256" key="1">
    <source>
        <dbReference type="SAM" id="Phobius"/>
    </source>
</evidence>
<keyword evidence="1" id="KW-0472">Membrane</keyword>
<proteinExistence type="predicted"/>
<keyword evidence="1" id="KW-1133">Transmembrane helix</keyword>
<evidence type="ECO:0000313" key="2">
    <source>
        <dbReference type="Proteomes" id="UP000095283"/>
    </source>
</evidence>
<dbReference type="Proteomes" id="UP000095283">
    <property type="component" value="Unplaced"/>
</dbReference>
<reference evidence="3" key="1">
    <citation type="submission" date="2016-11" db="UniProtKB">
        <authorList>
            <consortium name="WormBaseParasite"/>
        </authorList>
    </citation>
    <scope>IDENTIFICATION</scope>
</reference>
<evidence type="ECO:0000313" key="3">
    <source>
        <dbReference type="WBParaSite" id="Hba_08287"/>
    </source>
</evidence>
<protein>
    <submittedName>
        <fullName evidence="3">Uncharacterized protein</fullName>
    </submittedName>
</protein>